<evidence type="ECO:0000313" key="2">
    <source>
        <dbReference type="Proteomes" id="UP000252582"/>
    </source>
</evidence>
<sequence length="664" mass="76255">MATPGIHPNFAYDIYTGEEQTIIKRFSSEWFITSGTQPLMLSEKSTYRAFLGKPCDPSAKMFNLEREIVAVFSNYEEFEVRTIDAFEAASNRFTPLRIDPICRVLISRDGNIVERIKDILKNDPELPIIIPFTYDELINNRDPALILNRFRQHFFSRDLFAFESPLKRDTYFFGRADLINNILSRHRSNENSALFGLRRSGKTSIVFGLERASRLNGQSFVSIDCQSPSVHQRRWYQLLPYLLRQTINKYSLKQNLVNDAAYTELNASDQFYADVKTIHGALKKSPIIMAFDEIERISPKTASSPHWSEGMDFIFFWQAIRSAFQRHTGVFSFFLIGTNPQCIETAFIQGHDNPIFNSVPIEYIPSFDHNQTSEMVKKLGLYMGLIFDDLVCSKLHEDFGGHPYLIRHVCSLINKNSPSNRPVRIDKSVYSKAKSDFYVNYANYTEMILDVLVRDFPDEYVMLNALANNDLDLFNTFAAYNSLTSHLVGYGLISKGSDGFYFRIESVRDHLQKKSKFTKLVKTNEERLVEVAARRAIVEPAMRRLILAIFMANYGKKAQQEASSILSGISQKRLAERGFSAALQPNSIDLNLSDLAKLVSEKWSIFDNLFNIKQIEFDFYMEAIRVVRTQEAHSGEITNDQFIQARIAFAKLEDELRSMGFLSS</sequence>
<reference evidence="1 2" key="1">
    <citation type="submission" date="2018-07" db="EMBL/GenBank/DDBJ databases">
        <title>Genomic Encyclopedia of Type Strains, Phase IV (KMG-IV): sequencing the most valuable type-strain genomes for metagenomic binning, comparative biology and taxonomic classification.</title>
        <authorList>
            <person name="Goeker M."/>
        </authorList>
    </citation>
    <scope>NUCLEOTIDE SEQUENCE [LARGE SCALE GENOMIC DNA]</scope>
    <source>
        <strain evidence="1 2">DSM 25528</strain>
    </source>
</reference>
<dbReference type="SUPFAM" id="SSF52540">
    <property type="entry name" value="P-loop containing nucleoside triphosphate hydrolases"/>
    <property type="match status" value="1"/>
</dbReference>
<accession>A0A6I7HLN9</accession>
<gene>
    <name evidence="1" type="ORF">DFR48_10758</name>
</gene>
<dbReference type="InterPro" id="IPR027417">
    <property type="entry name" value="P-loop_NTPase"/>
</dbReference>
<evidence type="ECO:0000313" key="1">
    <source>
        <dbReference type="EMBL" id="RCW23189.1"/>
    </source>
</evidence>
<comment type="caution">
    <text evidence="1">The sequence shown here is derived from an EMBL/GenBank/DDBJ whole genome shotgun (WGS) entry which is preliminary data.</text>
</comment>
<dbReference type="PANTHER" id="PTHR34301">
    <property type="entry name" value="DNA-BINDING PROTEIN-RELATED"/>
    <property type="match status" value="1"/>
</dbReference>
<evidence type="ECO:0008006" key="3">
    <source>
        <dbReference type="Google" id="ProtNLM"/>
    </source>
</evidence>
<dbReference type="AlphaFoldDB" id="A0A6I7HLN9"/>
<dbReference type="Gene3D" id="3.40.50.300">
    <property type="entry name" value="P-loop containing nucleotide triphosphate hydrolases"/>
    <property type="match status" value="1"/>
</dbReference>
<organism evidence="1 2">
    <name type="scientific">Ciceribacter lividus</name>
    <dbReference type="NCBI Taxonomy" id="1197950"/>
    <lineage>
        <taxon>Bacteria</taxon>
        <taxon>Pseudomonadati</taxon>
        <taxon>Pseudomonadota</taxon>
        <taxon>Alphaproteobacteria</taxon>
        <taxon>Hyphomicrobiales</taxon>
        <taxon>Rhizobiaceae</taxon>
        <taxon>Ciceribacter</taxon>
    </lineage>
</organism>
<keyword evidence="2" id="KW-1185">Reference proteome</keyword>
<protein>
    <recommendedName>
        <fullName evidence="3">ATP-binding protein</fullName>
    </recommendedName>
</protein>
<name>A0A6I7HLN9_9HYPH</name>
<proteinExistence type="predicted"/>
<dbReference type="PANTHER" id="PTHR34301:SF8">
    <property type="entry name" value="ATPASE DOMAIN-CONTAINING PROTEIN"/>
    <property type="match status" value="1"/>
</dbReference>
<dbReference type="RefSeq" id="WP_147273541.1">
    <property type="nucleotide sequence ID" value="NZ_QPIX01000007.1"/>
</dbReference>
<dbReference type="EMBL" id="QPIX01000007">
    <property type="protein sequence ID" value="RCW23189.1"/>
    <property type="molecule type" value="Genomic_DNA"/>
</dbReference>
<dbReference type="Proteomes" id="UP000252582">
    <property type="component" value="Unassembled WGS sequence"/>
</dbReference>